<organism evidence="1">
    <name type="scientific">viral metagenome</name>
    <dbReference type="NCBI Taxonomy" id="1070528"/>
    <lineage>
        <taxon>unclassified sequences</taxon>
        <taxon>metagenomes</taxon>
        <taxon>organismal metagenomes</taxon>
    </lineage>
</organism>
<evidence type="ECO:0000313" key="1">
    <source>
        <dbReference type="EMBL" id="QHU22908.1"/>
    </source>
</evidence>
<dbReference type="GO" id="GO:0008757">
    <property type="term" value="F:S-adenosylmethionine-dependent methyltransferase activity"/>
    <property type="evidence" value="ECO:0007669"/>
    <property type="project" value="InterPro"/>
</dbReference>
<dbReference type="EMBL" id="MN741019">
    <property type="protein sequence ID" value="QHU22908.1"/>
    <property type="molecule type" value="Genomic_DNA"/>
</dbReference>
<sequence length="211" mass="25066">MKFTDIINDENIYLYCGCMPRNRREKTQKKFVGLSLKQDNTFNIKHNILDQVLLKDNSVNIIQSEDVFEHIAYSQLKNIINEIYRLLKPNGLFRLSMPDYSCDLLYKRSLKDENGNILFDRYGGGRYNVKTKEITNGGHLWFPKYNHVKELLESTNFSNEKIQFLHYYDENNNPITHKIDYSLGYISRTPDFDERVQNPYRPLSIIIDCYK</sequence>
<dbReference type="InterPro" id="IPR029063">
    <property type="entry name" value="SAM-dependent_MTases_sf"/>
</dbReference>
<proteinExistence type="predicted"/>
<dbReference type="Pfam" id="PF13489">
    <property type="entry name" value="Methyltransf_23"/>
    <property type="match status" value="1"/>
</dbReference>
<reference evidence="1" key="1">
    <citation type="journal article" date="2020" name="Nature">
        <title>Giant virus diversity and host interactions through global metagenomics.</title>
        <authorList>
            <person name="Schulz F."/>
            <person name="Roux S."/>
            <person name="Paez-Espino D."/>
            <person name="Jungbluth S."/>
            <person name="Walsh D.A."/>
            <person name="Denef V.J."/>
            <person name="McMahon K.D."/>
            <person name="Konstantinidis K.T."/>
            <person name="Eloe-Fadrosh E.A."/>
            <person name="Kyrpides N.C."/>
            <person name="Woyke T."/>
        </authorList>
    </citation>
    <scope>NUCLEOTIDE SEQUENCE</scope>
    <source>
        <strain evidence="1">GVMAG-S-ERX555907-63</strain>
    </source>
</reference>
<accession>A0A6C0L356</accession>
<dbReference type="AlphaFoldDB" id="A0A6C0L356"/>
<dbReference type="SUPFAM" id="SSF53335">
    <property type="entry name" value="S-adenosyl-L-methionine-dependent methyltransferases"/>
    <property type="match status" value="1"/>
</dbReference>
<name>A0A6C0L356_9ZZZZ</name>
<protein>
    <submittedName>
        <fullName evidence="1">Uncharacterized protein</fullName>
    </submittedName>
</protein>
<dbReference type="Gene3D" id="3.40.50.150">
    <property type="entry name" value="Vaccinia Virus protein VP39"/>
    <property type="match status" value="1"/>
</dbReference>